<evidence type="ECO:0000313" key="2">
    <source>
        <dbReference type="WBParaSite" id="L893_g18809.t1"/>
    </source>
</evidence>
<reference evidence="2" key="1">
    <citation type="submission" date="2016-11" db="UniProtKB">
        <authorList>
            <consortium name="WormBaseParasite"/>
        </authorList>
    </citation>
    <scope>IDENTIFICATION</scope>
</reference>
<proteinExistence type="predicted"/>
<name>A0A1I7YRQ5_9BILA</name>
<sequence length="77" mass="8882">MCEHSQLFLTRSGGEFEKGFLHRGSAERLSIFVHVCHGRKMRFEKIYEFERTRHLATTSIKGANIASTWPQSLILVC</sequence>
<keyword evidence="1" id="KW-1185">Reference proteome</keyword>
<evidence type="ECO:0000313" key="1">
    <source>
        <dbReference type="Proteomes" id="UP000095287"/>
    </source>
</evidence>
<organism evidence="1 2">
    <name type="scientific">Steinernema glaseri</name>
    <dbReference type="NCBI Taxonomy" id="37863"/>
    <lineage>
        <taxon>Eukaryota</taxon>
        <taxon>Metazoa</taxon>
        <taxon>Ecdysozoa</taxon>
        <taxon>Nematoda</taxon>
        <taxon>Chromadorea</taxon>
        <taxon>Rhabditida</taxon>
        <taxon>Tylenchina</taxon>
        <taxon>Panagrolaimomorpha</taxon>
        <taxon>Strongyloidoidea</taxon>
        <taxon>Steinernematidae</taxon>
        <taxon>Steinernema</taxon>
    </lineage>
</organism>
<dbReference type="Proteomes" id="UP000095287">
    <property type="component" value="Unplaced"/>
</dbReference>
<accession>A0A1I7YRQ5</accession>
<dbReference type="WBParaSite" id="L893_g18809.t1">
    <property type="protein sequence ID" value="L893_g18809.t1"/>
    <property type="gene ID" value="L893_g18809"/>
</dbReference>
<protein>
    <submittedName>
        <fullName evidence="2">TYR_PHOSPHATASE_2 domain-containing protein</fullName>
    </submittedName>
</protein>
<dbReference type="AlphaFoldDB" id="A0A1I7YRQ5"/>